<feature type="transmembrane region" description="Helical" evidence="6">
    <location>
        <begin position="12"/>
        <end position="36"/>
    </location>
</feature>
<keyword evidence="5 6" id="KW-0472">Membrane</keyword>
<comment type="subcellular location">
    <subcellularLocation>
        <location evidence="1">Membrane</location>
        <topology evidence="1">Multi-pass membrane protein</topology>
    </subcellularLocation>
</comment>
<dbReference type="OrthoDB" id="9789029at2"/>
<feature type="transmembrane region" description="Helical" evidence="6">
    <location>
        <begin position="134"/>
        <end position="159"/>
    </location>
</feature>
<dbReference type="InterPro" id="IPR033580">
    <property type="entry name" value="Nurim-like"/>
</dbReference>
<feature type="transmembrane region" description="Helical" evidence="6">
    <location>
        <begin position="56"/>
        <end position="76"/>
    </location>
</feature>
<dbReference type="RefSeq" id="WP_116000399.1">
    <property type="nucleotide sequence ID" value="NZ_QUOV01000001.1"/>
</dbReference>
<dbReference type="GO" id="GO:0032259">
    <property type="term" value="P:methylation"/>
    <property type="evidence" value="ECO:0007669"/>
    <property type="project" value="UniProtKB-KW"/>
</dbReference>
<evidence type="ECO:0000256" key="6">
    <source>
        <dbReference type="SAM" id="Phobius"/>
    </source>
</evidence>
<dbReference type="PANTHER" id="PTHR31040:SF1">
    <property type="entry name" value="NURIM"/>
    <property type="match status" value="1"/>
</dbReference>
<accession>A0A3E0UIZ2</accession>
<comment type="caution">
    <text evidence="7">The sequence shown here is derived from an EMBL/GenBank/DDBJ whole genome shotgun (WGS) entry which is preliminary data.</text>
</comment>
<proteinExistence type="inferred from homology"/>
<evidence type="ECO:0000256" key="3">
    <source>
        <dbReference type="ARBA" id="ARBA00022692"/>
    </source>
</evidence>
<dbReference type="AlphaFoldDB" id="A0A3E0UIZ2"/>
<evidence type="ECO:0000256" key="5">
    <source>
        <dbReference type="ARBA" id="ARBA00023136"/>
    </source>
</evidence>
<evidence type="ECO:0000313" key="7">
    <source>
        <dbReference type="EMBL" id="REL35732.1"/>
    </source>
</evidence>
<gene>
    <name evidence="7" type="ORF">DXX92_10495</name>
</gene>
<protein>
    <submittedName>
        <fullName evidence="7">Isoprenylcysteine carboxylmethyltransferase family protein</fullName>
    </submittedName>
</protein>
<organism evidence="7 8">
    <name type="scientific">Thalassotalea euphylliae</name>
    <dbReference type="NCBI Taxonomy" id="1655234"/>
    <lineage>
        <taxon>Bacteria</taxon>
        <taxon>Pseudomonadati</taxon>
        <taxon>Pseudomonadota</taxon>
        <taxon>Gammaproteobacteria</taxon>
        <taxon>Alteromonadales</taxon>
        <taxon>Colwelliaceae</taxon>
        <taxon>Thalassotalea</taxon>
    </lineage>
</organism>
<feature type="transmembrane region" description="Helical" evidence="6">
    <location>
        <begin position="204"/>
        <end position="223"/>
    </location>
</feature>
<name>A0A3E0UIZ2_9GAMM</name>
<dbReference type="GO" id="GO:0016020">
    <property type="term" value="C:membrane"/>
    <property type="evidence" value="ECO:0007669"/>
    <property type="project" value="UniProtKB-SubCell"/>
</dbReference>
<dbReference type="Proteomes" id="UP000256999">
    <property type="component" value="Unassembled WGS sequence"/>
</dbReference>
<keyword evidence="3 6" id="KW-0812">Transmembrane</keyword>
<dbReference type="InterPro" id="IPR010721">
    <property type="entry name" value="UstE-like"/>
</dbReference>
<reference evidence="7 8" key="1">
    <citation type="submission" date="2018-08" db="EMBL/GenBank/DDBJ databases">
        <title>Thalassotalea euphylliae genome.</title>
        <authorList>
            <person name="Summers S."/>
            <person name="Rice S.A."/>
            <person name="Freckelton M.L."/>
            <person name="Nedved B.T."/>
            <person name="Hadfield M.G."/>
        </authorList>
    </citation>
    <scope>NUCLEOTIDE SEQUENCE [LARGE SCALE GENOMIC DNA]</scope>
    <source>
        <strain evidence="7 8">H2</strain>
    </source>
</reference>
<dbReference type="Pfam" id="PF06966">
    <property type="entry name" value="DUF1295"/>
    <property type="match status" value="1"/>
</dbReference>
<evidence type="ECO:0000256" key="2">
    <source>
        <dbReference type="ARBA" id="ARBA00010631"/>
    </source>
</evidence>
<keyword evidence="4 6" id="KW-1133">Transmembrane helix</keyword>
<feature type="transmembrane region" description="Helical" evidence="6">
    <location>
        <begin position="97"/>
        <end position="114"/>
    </location>
</feature>
<evidence type="ECO:0000256" key="4">
    <source>
        <dbReference type="ARBA" id="ARBA00022989"/>
    </source>
</evidence>
<dbReference type="Gene3D" id="1.20.120.1630">
    <property type="match status" value="1"/>
</dbReference>
<dbReference type="PANTHER" id="PTHR31040">
    <property type="entry name" value="NURIM"/>
    <property type="match status" value="1"/>
</dbReference>
<dbReference type="EMBL" id="QUOV01000001">
    <property type="protein sequence ID" value="REL35732.1"/>
    <property type="molecule type" value="Genomic_DNA"/>
</dbReference>
<evidence type="ECO:0000256" key="1">
    <source>
        <dbReference type="ARBA" id="ARBA00004141"/>
    </source>
</evidence>
<keyword evidence="7" id="KW-0808">Transferase</keyword>
<dbReference type="GO" id="GO:0008168">
    <property type="term" value="F:methyltransferase activity"/>
    <property type="evidence" value="ECO:0007669"/>
    <property type="project" value="UniProtKB-KW"/>
</dbReference>
<comment type="similarity">
    <text evidence="2">Belongs to the nurim family.</text>
</comment>
<keyword evidence="7" id="KW-0489">Methyltransferase</keyword>
<sequence length="267" mass="30222">MKTIQLAISAAIYLLFWCVFTYLLVFLGGPFFSYYFPLPEIIKTVGSGPVLGNIPLLPAVIANALLIVAFGVQHSVMARSGFKKLILKWIPSSLERSVFMLATCFVLIWFYLAWQPIDIMVWQATGMASVVLQLSFFAGASLVLWSTFLISHTQLFGLAQAWYAYKDKPMVEEDFKTPSLYKVSRHPMYLGMLIVFWSTPEMTVGHLVAASLFSIYVFIGIGYEERDLLARFGKVYADYMERVPQLLPIGLKRVQSTQQQQPTKART</sequence>
<evidence type="ECO:0000313" key="8">
    <source>
        <dbReference type="Proteomes" id="UP000256999"/>
    </source>
</evidence>